<accession>A0AAQ3TQ37</accession>
<feature type="region of interest" description="Disordered" evidence="1">
    <location>
        <begin position="1"/>
        <end position="117"/>
    </location>
</feature>
<feature type="region of interest" description="Disordered" evidence="1">
    <location>
        <begin position="137"/>
        <end position="171"/>
    </location>
</feature>
<evidence type="ECO:0000313" key="2">
    <source>
        <dbReference type="EMBL" id="WVZ75755.1"/>
    </source>
</evidence>
<dbReference type="AlphaFoldDB" id="A0AAQ3TQ37"/>
<reference evidence="2 3" key="1">
    <citation type="submission" date="2024-02" db="EMBL/GenBank/DDBJ databases">
        <title>High-quality chromosome-scale genome assembly of Pensacola bahiagrass (Paspalum notatum Flugge var. saurae).</title>
        <authorList>
            <person name="Vega J.M."/>
            <person name="Podio M."/>
            <person name="Orjuela J."/>
            <person name="Siena L.A."/>
            <person name="Pessino S.C."/>
            <person name="Combes M.C."/>
            <person name="Mariac C."/>
            <person name="Albertini E."/>
            <person name="Pupilli F."/>
            <person name="Ortiz J.P.A."/>
            <person name="Leblanc O."/>
        </authorList>
    </citation>
    <scope>NUCLEOTIDE SEQUENCE [LARGE SCALE GENOMIC DNA]</scope>
    <source>
        <strain evidence="2">R1</strain>
        <tissue evidence="2">Leaf</tissue>
    </source>
</reference>
<name>A0AAQ3TQ37_PASNO</name>
<dbReference type="EMBL" id="CP144749">
    <property type="protein sequence ID" value="WVZ75755.1"/>
    <property type="molecule type" value="Genomic_DNA"/>
</dbReference>
<evidence type="ECO:0000256" key="1">
    <source>
        <dbReference type="SAM" id="MobiDB-lite"/>
    </source>
</evidence>
<gene>
    <name evidence="2" type="ORF">U9M48_023787</name>
</gene>
<evidence type="ECO:0000313" key="3">
    <source>
        <dbReference type="Proteomes" id="UP001341281"/>
    </source>
</evidence>
<dbReference type="Proteomes" id="UP001341281">
    <property type="component" value="Chromosome 05"/>
</dbReference>
<feature type="compositionally biased region" description="Basic residues" evidence="1">
    <location>
        <begin position="102"/>
        <end position="117"/>
    </location>
</feature>
<proteinExistence type="predicted"/>
<protein>
    <submittedName>
        <fullName evidence="2">Uncharacterized protein</fullName>
    </submittedName>
</protein>
<feature type="compositionally biased region" description="Low complexity" evidence="1">
    <location>
        <begin position="1"/>
        <end position="11"/>
    </location>
</feature>
<sequence length="369" mass="39638">MLAAPARRAQPLPGPSQPLPDTRAAPMASTVRLSPDASARLSSHGRRHDTRAAPLASCAHGAPTGGPPPSSCAPKAWSPAAARHPAPHPPACTARPSAAARAPRHRPPAHPRRGHRRRIWPPWPAMVENAEAATDLGGEGAEVEGRRGGSAQRVGEEKRSAEVTGSTKLRSESPVTLDVMSGGAEGARFATAAKVLQRHAVVLSRPGRRRGQRLDYPGGEPRSRQHGVRVRRLLHEPRKKHHGIDGKVVPICGQVIELMKWPLGCHFLASPFASTASLSADPATTGITALWGLLPQDEGWLSQDWTERKDAAENTMEAYKVAQRWRTGTFCFPYAAEASCSHHYTIAGGAMKVPIPLFRPHNGIQRVCI</sequence>
<feature type="compositionally biased region" description="Low complexity" evidence="1">
    <location>
        <begin position="91"/>
        <end position="101"/>
    </location>
</feature>
<keyword evidence="3" id="KW-1185">Reference proteome</keyword>
<organism evidence="2 3">
    <name type="scientific">Paspalum notatum var. saurae</name>
    <dbReference type="NCBI Taxonomy" id="547442"/>
    <lineage>
        <taxon>Eukaryota</taxon>
        <taxon>Viridiplantae</taxon>
        <taxon>Streptophyta</taxon>
        <taxon>Embryophyta</taxon>
        <taxon>Tracheophyta</taxon>
        <taxon>Spermatophyta</taxon>
        <taxon>Magnoliopsida</taxon>
        <taxon>Liliopsida</taxon>
        <taxon>Poales</taxon>
        <taxon>Poaceae</taxon>
        <taxon>PACMAD clade</taxon>
        <taxon>Panicoideae</taxon>
        <taxon>Andropogonodae</taxon>
        <taxon>Paspaleae</taxon>
        <taxon>Paspalinae</taxon>
        <taxon>Paspalum</taxon>
    </lineage>
</organism>